<reference evidence="1 2" key="1">
    <citation type="submission" date="2016-11" db="EMBL/GenBank/DDBJ databases">
        <authorList>
            <person name="Jaros S."/>
            <person name="Januszkiewicz K."/>
            <person name="Wedrychowicz H."/>
        </authorList>
    </citation>
    <scope>NUCLEOTIDE SEQUENCE [LARGE SCALE GENOMIC DNA]</scope>
    <source>
        <strain evidence="1 2">GAS499</strain>
    </source>
</reference>
<dbReference type="EMBL" id="LT670844">
    <property type="protein sequence ID" value="SHJ89357.1"/>
    <property type="molecule type" value="Genomic_DNA"/>
</dbReference>
<name>A0A1M6N0U7_9BRAD</name>
<proteinExistence type="predicted"/>
<organism evidence="1 2">
    <name type="scientific">Bradyrhizobium lablabi</name>
    <dbReference type="NCBI Taxonomy" id="722472"/>
    <lineage>
        <taxon>Bacteria</taxon>
        <taxon>Pseudomonadati</taxon>
        <taxon>Pseudomonadota</taxon>
        <taxon>Alphaproteobacteria</taxon>
        <taxon>Hyphomicrobiales</taxon>
        <taxon>Nitrobacteraceae</taxon>
        <taxon>Bradyrhizobium</taxon>
    </lineage>
</organism>
<evidence type="ECO:0000313" key="2">
    <source>
        <dbReference type="Proteomes" id="UP000189935"/>
    </source>
</evidence>
<evidence type="ECO:0000313" key="1">
    <source>
        <dbReference type="EMBL" id="SHJ89357.1"/>
    </source>
</evidence>
<gene>
    <name evidence="1" type="ORF">SAMN05444159_1819</name>
</gene>
<accession>A0A1M6N0U7</accession>
<dbReference type="Proteomes" id="UP000189935">
    <property type="component" value="Chromosome I"/>
</dbReference>
<sequence>MIRPRHSMPDDVAKALKTAGLRRHYDARPNYQRNDYIGWINRARTAKTRTKRIAQMLDELERGGVYMRMPHPASARKT</sequence>
<protein>
    <submittedName>
        <fullName evidence="1">Bacteriocin-protection, YdeI or OmpD-Associated</fullName>
    </submittedName>
</protein>
<dbReference type="AlphaFoldDB" id="A0A1M6N0U7"/>
<dbReference type="Pfam" id="PF13376">
    <property type="entry name" value="OmdA"/>
    <property type="match status" value="1"/>
</dbReference>